<comment type="pathway">
    <text evidence="4">Amino-acid biosynthesis; L-methionine biosynthesis via de novo pathway; O-succinyl-L-homoserine from L-homoserine: step 1/1.</text>
</comment>
<evidence type="ECO:0000256" key="2">
    <source>
        <dbReference type="ARBA" id="ARBA00022679"/>
    </source>
</evidence>
<dbReference type="PANTHER" id="PTHR20919">
    <property type="entry name" value="HOMOSERINE O-SUCCINYLTRANSFERASE"/>
    <property type="match status" value="1"/>
</dbReference>
<gene>
    <name evidence="4" type="primary">metAS</name>
    <name evidence="6" type="ORF">DKT75_06880</name>
</gene>
<feature type="active site" description="Acyl-thioester intermediate" evidence="4 5">
    <location>
        <position position="146"/>
    </location>
</feature>
<dbReference type="GO" id="GO:0005737">
    <property type="term" value="C:cytoplasm"/>
    <property type="evidence" value="ECO:0007669"/>
    <property type="project" value="UniProtKB-SubCell"/>
</dbReference>
<dbReference type="InterPro" id="IPR033752">
    <property type="entry name" value="MetA_family"/>
</dbReference>
<organism evidence="6 7">
    <name type="scientific">Leucothrix arctica</name>
    <dbReference type="NCBI Taxonomy" id="1481894"/>
    <lineage>
        <taxon>Bacteria</taxon>
        <taxon>Pseudomonadati</taxon>
        <taxon>Pseudomonadota</taxon>
        <taxon>Gammaproteobacteria</taxon>
        <taxon>Thiotrichales</taxon>
        <taxon>Thiotrichaceae</taxon>
        <taxon>Leucothrix</taxon>
    </lineage>
</organism>
<dbReference type="EC" id="2.3.1.46" evidence="4"/>
<dbReference type="GO" id="GO:0004414">
    <property type="term" value="F:homoserine O-acetyltransferase activity"/>
    <property type="evidence" value="ECO:0007669"/>
    <property type="project" value="UniProtKB-UniRule"/>
</dbReference>
<feature type="active site" evidence="4">
    <location>
        <position position="241"/>
    </location>
</feature>
<keyword evidence="4" id="KW-0963">Cytoplasm</keyword>
<evidence type="ECO:0000313" key="6">
    <source>
        <dbReference type="EMBL" id="PWQ97426.1"/>
    </source>
</evidence>
<evidence type="ECO:0000256" key="1">
    <source>
        <dbReference type="ARBA" id="ARBA00022605"/>
    </source>
</evidence>
<comment type="catalytic activity">
    <reaction evidence="4">
        <text>L-homoserine + succinyl-CoA = O-succinyl-L-homoserine + CoA</text>
        <dbReference type="Rhea" id="RHEA:22008"/>
        <dbReference type="ChEBI" id="CHEBI:57287"/>
        <dbReference type="ChEBI" id="CHEBI:57292"/>
        <dbReference type="ChEBI" id="CHEBI:57476"/>
        <dbReference type="ChEBI" id="CHEBI:57661"/>
        <dbReference type="EC" id="2.3.1.46"/>
    </reaction>
</comment>
<evidence type="ECO:0000256" key="4">
    <source>
        <dbReference type="HAMAP-Rule" id="MF_00295"/>
    </source>
</evidence>
<evidence type="ECO:0000256" key="3">
    <source>
        <dbReference type="ARBA" id="ARBA00023315"/>
    </source>
</evidence>
<keyword evidence="3 4" id="KW-0012">Acyltransferase</keyword>
<accession>A0A317CFY1</accession>
<dbReference type="AlphaFoldDB" id="A0A317CFY1"/>
<comment type="function">
    <text evidence="4">Transfers a succinyl group from succinyl-CoA to L-homoserine, forming succinyl-L-homoserine.</text>
</comment>
<feature type="binding site" evidence="4">
    <location>
        <position position="167"/>
    </location>
    <ligand>
        <name>substrate</name>
    </ligand>
</feature>
<dbReference type="CDD" id="cd03131">
    <property type="entry name" value="GATase1_HTS"/>
    <property type="match status" value="1"/>
</dbReference>
<feature type="binding site" evidence="4">
    <location>
        <position position="196"/>
    </location>
    <ligand>
        <name>substrate</name>
    </ligand>
</feature>
<evidence type="ECO:0000313" key="7">
    <source>
        <dbReference type="Proteomes" id="UP000245506"/>
    </source>
</evidence>
<dbReference type="PANTHER" id="PTHR20919:SF0">
    <property type="entry name" value="HOMOSERINE O-SUCCINYLTRANSFERASE"/>
    <property type="match status" value="1"/>
</dbReference>
<comment type="subcellular location">
    <subcellularLocation>
        <location evidence="4">Cytoplasm</location>
    </subcellularLocation>
</comment>
<feature type="active site" description="Proton acceptor" evidence="4">
    <location>
        <position position="239"/>
    </location>
</feature>
<dbReference type="GO" id="GO:0008899">
    <property type="term" value="F:homoserine O-succinyltransferase activity"/>
    <property type="evidence" value="ECO:0007669"/>
    <property type="project" value="UniProtKB-EC"/>
</dbReference>
<dbReference type="RefSeq" id="WP_109822686.1">
    <property type="nucleotide sequence ID" value="NZ_QGKL01000020.1"/>
</dbReference>
<protein>
    <recommendedName>
        <fullName evidence="4">Homoserine O-succinyltransferase</fullName>
        <shortName evidence="4">HST</shortName>
        <ecNumber evidence="4">2.3.1.46</ecNumber>
    </recommendedName>
    <alternativeName>
        <fullName evidence="4">Homoserine transsuccinylase</fullName>
        <shortName evidence="4">HTS</shortName>
    </alternativeName>
</protein>
<keyword evidence="1 4" id="KW-0028">Amino-acid biosynthesis</keyword>
<dbReference type="SUPFAM" id="SSF52317">
    <property type="entry name" value="Class I glutamine amidotransferase-like"/>
    <property type="match status" value="1"/>
</dbReference>
<comment type="similarity">
    <text evidence="4">Belongs to the MetA family.</text>
</comment>
<dbReference type="NCBIfam" id="NF003776">
    <property type="entry name" value="PRK05368.1-3"/>
    <property type="match status" value="1"/>
</dbReference>
<dbReference type="InterPro" id="IPR029062">
    <property type="entry name" value="Class_I_gatase-like"/>
</dbReference>
<dbReference type="PIRSF" id="PIRSF000450">
    <property type="entry name" value="H_ser_succinyltr"/>
    <property type="match status" value="1"/>
</dbReference>
<comment type="caution">
    <text evidence="4">Lacks conserved residue(s) required for the propagation of feature annotation.</text>
</comment>
<reference evidence="6 7" key="1">
    <citation type="submission" date="2018-05" db="EMBL/GenBank/DDBJ databases">
        <title>Leucothrix arctica sp. nov., isolated from Arctic seawater.</title>
        <authorList>
            <person name="Choi A."/>
            <person name="Baek K."/>
        </authorList>
    </citation>
    <scope>NUCLEOTIDE SEQUENCE [LARGE SCALE GENOMIC DNA]</scope>
    <source>
        <strain evidence="6 7">IMCC9719</strain>
    </source>
</reference>
<feature type="site" description="Important for acyl-CoA specificity" evidence="4">
    <location>
        <position position="113"/>
    </location>
</feature>
<keyword evidence="2 4" id="KW-0808">Transferase</keyword>
<dbReference type="OrthoDB" id="9772423at2"/>
<proteinExistence type="inferred from homology"/>
<keyword evidence="7" id="KW-1185">Reference proteome</keyword>
<dbReference type="Proteomes" id="UP000245506">
    <property type="component" value="Unassembled WGS sequence"/>
</dbReference>
<dbReference type="UniPathway" id="UPA00051">
    <property type="reaction ID" value="UER00075"/>
</dbReference>
<feature type="binding site" evidence="4">
    <location>
        <position position="253"/>
    </location>
    <ligand>
        <name>substrate</name>
    </ligand>
</feature>
<evidence type="ECO:0000256" key="5">
    <source>
        <dbReference type="PIRSR" id="PIRSR000450-1"/>
    </source>
</evidence>
<dbReference type="HAMAP" id="MF_00295">
    <property type="entry name" value="MetA_acyltransf"/>
    <property type="match status" value="1"/>
</dbReference>
<dbReference type="GO" id="GO:0009086">
    <property type="term" value="P:methionine biosynthetic process"/>
    <property type="evidence" value="ECO:0007669"/>
    <property type="project" value="UniProtKB-UniRule"/>
</dbReference>
<dbReference type="Gene3D" id="3.40.50.880">
    <property type="match status" value="1"/>
</dbReference>
<feature type="site" description="Important for acyl-CoA specificity" evidence="4">
    <location>
        <position position="147"/>
    </location>
</feature>
<keyword evidence="4" id="KW-0486">Methionine biosynthesis</keyword>
<dbReference type="EMBL" id="QGKL01000020">
    <property type="protein sequence ID" value="PWQ97426.1"/>
    <property type="molecule type" value="Genomic_DNA"/>
</dbReference>
<sequence length="356" mass="40324">MPLVAHNELPAFKDLHEEGQIVLSQERAKKQDIRALHVGLLNMMPDAALVSTERQFFRLIGASNPIAQFRVHPFALAEQKRGESAQKHIDSYYETFDEIKVAGLDALIITGANVTHSSLSEEAFWEPLLEVSKWAHENVTSTLCSCLATHAILEARHGLARHNMGYKRWGVYPHKVVDKTHPLVSDINTRFDVPHSRYNNISKERFEEAGLKVLVSDDEGSVHLAVSADGIRTVYFQGHPEYDTISLLKEYKREVIRFQHGLRKDYPPFPANYFSITSCAVFDEYEERLRQSMSANMSAPVFPELIVSPYIDNTWHDSGLAVIGNWMGLVYQITNSDLKLPFMSGVDPDAPLLYLE</sequence>
<comment type="caution">
    <text evidence="6">The sequence shown here is derived from an EMBL/GenBank/DDBJ whole genome shotgun (WGS) entry which is preliminary data.</text>
</comment>
<feature type="site" description="Important for substrate specificity" evidence="4">
    <location>
        <position position="196"/>
    </location>
</feature>
<name>A0A317CFY1_9GAMM</name>
<dbReference type="Pfam" id="PF04204">
    <property type="entry name" value="HTS"/>
    <property type="match status" value="1"/>
</dbReference>